<dbReference type="Proteomes" id="UP000539372">
    <property type="component" value="Unassembled WGS sequence"/>
</dbReference>
<evidence type="ECO:0000313" key="2">
    <source>
        <dbReference type="EMBL" id="NMM44930.1"/>
    </source>
</evidence>
<gene>
    <name evidence="2" type="ORF">HH303_10610</name>
</gene>
<evidence type="ECO:0000313" key="3">
    <source>
        <dbReference type="Proteomes" id="UP000539372"/>
    </source>
</evidence>
<organism evidence="2 3">
    <name type="scientific">Pacificispira spongiicola</name>
    <dbReference type="NCBI Taxonomy" id="2729598"/>
    <lineage>
        <taxon>Bacteria</taxon>
        <taxon>Pseudomonadati</taxon>
        <taxon>Pseudomonadota</taxon>
        <taxon>Alphaproteobacteria</taxon>
        <taxon>Rhodospirillales</taxon>
        <taxon>Rhodospirillaceae</taxon>
        <taxon>Pacificispira</taxon>
    </lineage>
</organism>
<keyword evidence="3" id="KW-1185">Reference proteome</keyword>
<proteinExistence type="predicted"/>
<dbReference type="RefSeq" id="WP_169625314.1">
    <property type="nucleotide sequence ID" value="NZ_JABBNT010000003.1"/>
</dbReference>
<reference evidence="2 3" key="1">
    <citation type="submission" date="2020-04" db="EMBL/GenBank/DDBJ databases">
        <title>Rhodospirillaceae bacterium KN72 isolated from deep sea.</title>
        <authorList>
            <person name="Zhang D.-C."/>
        </authorList>
    </citation>
    <scope>NUCLEOTIDE SEQUENCE [LARGE SCALE GENOMIC DNA]</scope>
    <source>
        <strain evidence="2 3">KN72</strain>
    </source>
</reference>
<sequence>MAPHDGHFHHHHADGHDHGHDHHHHDHGVGHNHAPGDSHHLHSHMEDGDPGADIQVLATQFVDGFQKAIDKMAYLRLAGVPLSIDDPDGGPSLKLVDVGLTTQWQVGTASPAFGSRELSYLPFPGDRIAERTNFNFVYVSLERKREVDLRDFLRRRAAEIGD</sequence>
<feature type="region of interest" description="Disordered" evidence="1">
    <location>
        <begin position="1"/>
        <end position="50"/>
    </location>
</feature>
<dbReference type="EMBL" id="JABBNT010000003">
    <property type="protein sequence ID" value="NMM44930.1"/>
    <property type="molecule type" value="Genomic_DNA"/>
</dbReference>
<evidence type="ECO:0000256" key="1">
    <source>
        <dbReference type="SAM" id="MobiDB-lite"/>
    </source>
</evidence>
<name>A0A7Y0HEP5_9PROT</name>
<protein>
    <submittedName>
        <fullName evidence="2">Uncharacterized protein</fullName>
    </submittedName>
</protein>
<accession>A0A7Y0HEP5</accession>
<feature type="compositionally biased region" description="Basic and acidic residues" evidence="1">
    <location>
        <begin position="34"/>
        <end position="47"/>
    </location>
</feature>
<dbReference type="AlphaFoldDB" id="A0A7Y0HEP5"/>
<comment type="caution">
    <text evidence="2">The sequence shown here is derived from an EMBL/GenBank/DDBJ whole genome shotgun (WGS) entry which is preliminary data.</text>
</comment>